<evidence type="ECO:0000313" key="4">
    <source>
        <dbReference type="Proteomes" id="UP000291116"/>
    </source>
</evidence>
<keyword evidence="2" id="KW-0812">Transmembrane</keyword>
<protein>
    <submittedName>
        <fullName evidence="3">Uncharacterized protein</fullName>
    </submittedName>
</protein>
<gene>
    <name evidence="3" type="ORF">PSNMU_V1.4_AUG-EV-PASAV3_0104920</name>
</gene>
<accession>A0A448ZN49</accession>
<feature type="transmembrane region" description="Helical" evidence="2">
    <location>
        <begin position="110"/>
        <end position="139"/>
    </location>
</feature>
<feature type="compositionally biased region" description="Acidic residues" evidence="1">
    <location>
        <begin position="169"/>
        <end position="183"/>
    </location>
</feature>
<name>A0A448ZN49_9STRA</name>
<reference evidence="3 4" key="1">
    <citation type="submission" date="2019-01" db="EMBL/GenBank/DDBJ databases">
        <authorList>
            <person name="Ferrante I. M."/>
        </authorList>
    </citation>
    <scope>NUCLEOTIDE SEQUENCE [LARGE SCALE GENOMIC DNA]</scope>
    <source>
        <strain evidence="3 4">B856</strain>
    </source>
</reference>
<keyword evidence="2" id="KW-0472">Membrane</keyword>
<evidence type="ECO:0000313" key="3">
    <source>
        <dbReference type="EMBL" id="VEU43467.1"/>
    </source>
</evidence>
<sequence>MYPLVPRVLTDGLSGLRVPLLPAAAVAAVARFPHKLGSRQHRIVAAAVPVHVPRPEFGGSQPKFLLLFRQNRSGTLSSSHQPPAPRSPETSMERPRAFDEPPPSNLPSPWALGVLGAVGVLALLVVAVTILNLVTLCGCCRRAKPKKAKPKKPLSPARRGTESGSECSGDGEEEEDEDEDEESQKESGEDDSRSKDSRSYDSRSHDGRSYDSRSHDSRSHDGRSYDSRSYDSR</sequence>
<organism evidence="3 4">
    <name type="scientific">Pseudo-nitzschia multistriata</name>
    <dbReference type="NCBI Taxonomy" id="183589"/>
    <lineage>
        <taxon>Eukaryota</taxon>
        <taxon>Sar</taxon>
        <taxon>Stramenopiles</taxon>
        <taxon>Ochrophyta</taxon>
        <taxon>Bacillariophyta</taxon>
        <taxon>Bacillariophyceae</taxon>
        <taxon>Bacillariophycidae</taxon>
        <taxon>Bacillariales</taxon>
        <taxon>Bacillariaceae</taxon>
        <taxon>Pseudo-nitzschia</taxon>
    </lineage>
</organism>
<feature type="compositionally biased region" description="Basic and acidic residues" evidence="1">
    <location>
        <begin position="184"/>
        <end position="233"/>
    </location>
</feature>
<keyword evidence="2" id="KW-1133">Transmembrane helix</keyword>
<feature type="region of interest" description="Disordered" evidence="1">
    <location>
        <begin position="74"/>
        <end position="103"/>
    </location>
</feature>
<dbReference type="EMBL" id="CAACVS010000550">
    <property type="protein sequence ID" value="VEU43467.1"/>
    <property type="molecule type" value="Genomic_DNA"/>
</dbReference>
<feature type="compositionally biased region" description="Low complexity" evidence="1">
    <location>
        <begin position="154"/>
        <end position="168"/>
    </location>
</feature>
<dbReference type="Proteomes" id="UP000291116">
    <property type="component" value="Unassembled WGS sequence"/>
</dbReference>
<dbReference type="AlphaFoldDB" id="A0A448ZN49"/>
<keyword evidence="4" id="KW-1185">Reference proteome</keyword>
<feature type="region of interest" description="Disordered" evidence="1">
    <location>
        <begin position="145"/>
        <end position="233"/>
    </location>
</feature>
<evidence type="ECO:0000256" key="1">
    <source>
        <dbReference type="SAM" id="MobiDB-lite"/>
    </source>
</evidence>
<evidence type="ECO:0000256" key="2">
    <source>
        <dbReference type="SAM" id="Phobius"/>
    </source>
</evidence>
<proteinExistence type="predicted"/>